<evidence type="ECO:0000256" key="2">
    <source>
        <dbReference type="ARBA" id="ARBA00013172"/>
    </source>
</evidence>
<dbReference type="WBParaSite" id="HCON_00140420-00001">
    <property type="protein sequence ID" value="HCON_00140420-00001"/>
    <property type="gene ID" value="HCON_00140420"/>
</dbReference>
<dbReference type="GO" id="GO:0005829">
    <property type="term" value="C:cytosol"/>
    <property type="evidence" value="ECO:0007669"/>
    <property type="project" value="TreeGrafter"/>
</dbReference>
<reference evidence="12" key="1">
    <citation type="submission" date="2020-12" db="UniProtKB">
        <authorList>
            <consortium name="WormBaseParasite"/>
        </authorList>
    </citation>
    <scope>IDENTIFICATION</scope>
    <source>
        <strain evidence="12">MHco3</strain>
    </source>
</reference>
<comment type="similarity">
    <text evidence="1">Belongs to the P-Pant transferase superfamily. AcpS family.</text>
</comment>
<organism evidence="11 12">
    <name type="scientific">Haemonchus contortus</name>
    <name type="common">Barber pole worm</name>
    <dbReference type="NCBI Taxonomy" id="6289"/>
    <lineage>
        <taxon>Eukaryota</taxon>
        <taxon>Metazoa</taxon>
        <taxon>Ecdysozoa</taxon>
        <taxon>Nematoda</taxon>
        <taxon>Chromadorea</taxon>
        <taxon>Rhabditida</taxon>
        <taxon>Rhabditina</taxon>
        <taxon>Rhabditomorpha</taxon>
        <taxon>Strongyloidea</taxon>
        <taxon>Trichostrongylidae</taxon>
        <taxon>Haemonchus</taxon>
    </lineage>
</organism>
<dbReference type="EC" id="2.7.8.7" evidence="2"/>
<keyword evidence="4" id="KW-0808">Transferase</keyword>
<evidence type="ECO:0000256" key="5">
    <source>
        <dbReference type="ARBA" id="ARBA00030484"/>
    </source>
</evidence>
<dbReference type="PANTHER" id="PTHR12215:SF10">
    <property type="entry name" value="L-AMINOADIPATE-SEMIALDEHYDE DEHYDROGENASE-PHOSPHOPANTETHEINYL TRANSFERASE"/>
    <property type="match status" value="1"/>
</dbReference>
<dbReference type="GO" id="GO:0008897">
    <property type="term" value="F:holo-[acyl-carrier-protein] synthase activity"/>
    <property type="evidence" value="ECO:0007669"/>
    <property type="project" value="UniProtKB-EC"/>
</dbReference>
<dbReference type="InterPro" id="IPR037143">
    <property type="entry name" value="4-PPantetheinyl_Trfase_dom_sf"/>
</dbReference>
<dbReference type="Pfam" id="PF01648">
    <property type="entry name" value="ACPS"/>
    <property type="match status" value="1"/>
</dbReference>
<accession>A0A7I4YT54</accession>
<dbReference type="AlphaFoldDB" id="A0A7I4YT54"/>
<evidence type="ECO:0000256" key="6">
    <source>
        <dbReference type="ARBA" id="ARBA00033443"/>
    </source>
</evidence>
<dbReference type="GO" id="GO:0000287">
    <property type="term" value="F:magnesium ion binding"/>
    <property type="evidence" value="ECO:0007669"/>
    <property type="project" value="InterPro"/>
</dbReference>
<evidence type="ECO:0000256" key="1">
    <source>
        <dbReference type="ARBA" id="ARBA00006195"/>
    </source>
</evidence>
<dbReference type="InterPro" id="IPR050559">
    <property type="entry name" value="P-Pant_transferase_sf"/>
</dbReference>
<dbReference type="FunFam" id="3.90.470.20:FF:000003">
    <property type="entry name" value="L-aminoadipate-semialdehyde dehydrogenase-phosphopantetheinyl transferase"/>
    <property type="match status" value="1"/>
</dbReference>
<evidence type="ECO:0000256" key="8">
    <source>
        <dbReference type="ARBA" id="ARBA00048794"/>
    </source>
</evidence>
<feature type="domain" description="4'-phosphopantetheinyl transferase" evidence="9">
    <location>
        <begin position="112"/>
        <end position="193"/>
    </location>
</feature>
<evidence type="ECO:0000313" key="12">
    <source>
        <dbReference type="WBParaSite" id="HCON_00140420-00001"/>
    </source>
</evidence>
<dbReference type="OMA" id="CHEMRTG"/>
<comment type="catalytic activity">
    <reaction evidence="7">
        <text>apo-[ACP] + CoA = holo-[ACP] + adenosine 3',5'-bisphosphate + H(+)</text>
        <dbReference type="Rhea" id="RHEA:12068"/>
        <dbReference type="Rhea" id="RHEA-COMP:9685"/>
        <dbReference type="Rhea" id="RHEA-COMP:9690"/>
        <dbReference type="ChEBI" id="CHEBI:15378"/>
        <dbReference type="ChEBI" id="CHEBI:29999"/>
        <dbReference type="ChEBI" id="CHEBI:57287"/>
        <dbReference type="ChEBI" id="CHEBI:58343"/>
        <dbReference type="ChEBI" id="CHEBI:64479"/>
        <dbReference type="EC" id="2.7.8.7"/>
    </reaction>
    <physiologicalReaction direction="left-to-right" evidence="7">
        <dbReference type="Rhea" id="RHEA:12069"/>
    </physiologicalReaction>
</comment>
<feature type="domain" description="4'-phosphopantetheinyl transferase N-terminal" evidence="10">
    <location>
        <begin position="23"/>
        <end position="107"/>
    </location>
</feature>
<evidence type="ECO:0000313" key="11">
    <source>
        <dbReference type="Proteomes" id="UP000025227"/>
    </source>
</evidence>
<comment type="catalytic activity">
    <reaction evidence="8">
        <text>apo-[ACP] + acetyl-CoA = acetyl-[ACP] + adenosine 3',5'-bisphosphate + H(+)</text>
        <dbReference type="Rhea" id="RHEA:46564"/>
        <dbReference type="Rhea" id="RHEA-COMP:9621"/>
        <dbReference type="Rhea" id="RHEA-COMP:9690"/>
        <dbReference type="ChEBI" id="CHEBI:15378"/>
        <dbReference type="ChEBI" id="CHEBI:29999"/>
        <dbReference type="ChEBI" id="CHEBI:57288"/>
        <dbReference type="ChEBI" id="CHEBI:58343"/>
        <dbReference type="ChEBI" id="CHEBI:78446"/>
    </reaction>
    <physiologicalReaction direction="left-to-right" evidence="8">
        <dbReference type="Rhea" id="RHEA:46565"/>
    </physiologicalReaction>
</comment>
<dbReference type="InterPro" id="IPR055066">
    <property type="entry name" value="AASDHPPT_N"/>
</dbReference>
<dbReference type="PANTHER" id="PTHR12215">
    <property type="entry name" value="PHOSPHOPANTETHEINE TRANSFERASE"/>
    <property type="match status" value="1"/>
</dbReference>
<dbReference type="Pfam" id="PF22624">
    <property type="entry name" value="AASDHPPT_N"/>
    <property type="match status" value="1"/>
</dbReference>
<evidence type="ECO:0000256" key="3">
    <source>
        <dbReference type="ARBA" id="ARBA00016301"/>
    </source>
</evidence>
<dbReference type="InterPro" id="IPR008278">
    <property type="entry name" value="4-PPantetheinyl_Trfase_dom"/>
</dbReference>
<proteinExistence type="inferred from homology"/>
<dbReference type="Gene3D" id="3.90.470.20">
    <property type="entry name" value="4'-phosphopantetheinyl transferase domain"/>
    <property type="match status" value="2"/>
</dbReference>
<evidence type="ECO:0000256" key="4">
    <source>
        <dbReference type="ARBA" id="ARBA00022679"/>
    </source>
</evidence>
<keyword evidence="11" id="KW-1185">Reference proteome</keyword>
<sequence>MGSLRWAVSLAESEALASFELLFRRALQCLPSEDVEAQRRFRFRDDSLSCVIGRLIIRQAIHTSCRLPWHSIKIERSQRGKPYLATPDAGLNFNVSHHGDLVVLATSEDEEIGVDVMRIDESRGETATDHINFMSKLFSDGELKMMRSAATERAKWTAFYRIWCLKEAVLKATGKGLVNDLRVYDFHTTEEKHSPGCYITSTTWYDHGVKQPDWIFEESFIGDDHCVAVGRILPSKQTVAEKNLTRSTENPFSIITFERLLDGSTVINPLDDGGIEEFRTFIEKPRKPF</sequence>
<name>A0A7I4YT54_HAECO</name>
<evidence type="ECO:0000256" key="7">
    <source>
        <dbReference type="ARBA" id="ARBA00048641"/>
    </source>
</evidence>
<dbReference type="SUPFAM" id="SSF56214">
    <property type="entry name" value="4'-phosphopantetheinyl transferase"/>
    <property type="match status" value="2"/>
</dbReference>
<protein>
    <recommendedName>
        <fullName evidence="3">L-aminoadipate-semialdehyde dehydrogenase-phosphopantetheinyl transferase</fullName>
        <ecNumber evidence="2">2.7.8.7</ecNumber>
    </recommendedName>
    <alternativeName>
        <fullName evidence="5">4'-phosphopantetheinyl transferase</fullName>
    </alternativeName>
    <alternativeName>
        <fullName evidence="6">Alpha-aminoadipic semialdehyde dehydrogenase-phosphopantetheinyl transferase</fullName>
    </alternativeName>
</protein>
<dbReference type="GO" id="GO:0019878">
    <property type="term" value="P:lysine biosynthetic process via aminoadipic acid"/>
    <property type="evidence" value="ECO:0007669"/>
    <property type="project" value="TreeGrafter"/>
</dbReference>
<evidence type="ECO:0000259" key="10">
    <source>
        <dbReference type="Pfam" id="PF22624"/>
    </source>
</evidence>
<dbReference type="Proteomes" id="UP000025227">
    <property type="component" value="Unplaced"/>
</dbReference>
<dbReference type="OrthoDB" id="26719at2759"/>
<evidence type="ECO:0000259" key="9">
    <source>
        <dbReference type="Pfam" id="PF01648"/>
    </source>
</evidence>